<evidence type="ECO:0000256" key="2">
    <source>
        <dbReference type="ARBA" id="ARBA00022676"/>
    </source>
</evidence>
<dbReference type="PANTHER" id="PTHR44835">
    <property type="entry name" value="UDP-N-ACETYLGLUCOSAMINE--PEPTIDE N-ACETYLGLUCOSAMINYLTRANSFERASE SPINDLY-RELATED"/>
    <property type="match status" value="1"/>
</dbReference>
<dbReference type="InterPro" id="IPR006342">
    <property type="entry name" value="FkbM_mtfrase"/>
</dbReference>
<dbReference type="InterPro" id="IPR011990">
    <property type="entry name" value="TPR-like_helical_dom_sf"/>
</dbReference>
<keyword evidence="3" id="KW-0808">Transferase</keyword>
<feature type="repeat" description="TPR" evidence="4">
    <location>
        <begin position="280"/>
        <end position="313"/>
    </location>
</feature>
<dbReference type="AlphaFoldDB" id="A0A2T1EI82"/>
<protein>
    <recommendedName>
        <fullName evidence="6">Methyltransferase FkbM domain-containing protein</fullName>
    </recommendedName>
</protein>
<dbReference type="Pfam" id="PF13432">
    <property type="entry name" value="TPR_16"/>
    <property type="match status" value="2"/>
</dbReference>
<dbReference type="Pfam" id="PF13424">
    <property type="entry name" value="TPR_12"/>
    <property type="match status" value="1"/>
</dbReference>
<dbReference type="NCBIfam" id="TIGR01444">
    <property type="entry name" value="fkbM_fam"/>
    <property type="match status" value="1"/>
</dbReference>
<dbReference type="Pfam" id="PF00515">
    <property type="entry name" value="TPR_1"/>
    <property type="match status" value="1"/>
</dbReference>
<sequence length="992" mass="108553">MSSQLFDHTTDQLTAAHQQYQAGQVAEAEALYHQVLEQHPEQIAALTWLALIADQAGRPEESVGYYDRLLTVQPSAEAHSNLGTLLCRLGRIQEAIAHQQQAVVLKPNQPETQYNLGVILNQAGQVEEAIAQYRQVLTLEPNYGAAHNNLAMALYKQGKVEEAIAHYQQAVTLNPSHVNAHNGLGVALFRQGLVEQAIEHYERAIALQPDSFSAYNNLGTALQRQGKLEEAAGYYRQALELKPDYASAHDNLGTVLQEQGQVDEAIVYYRRALALDPTLANAYNNLGSALQAQGKLEEAIASCLKAIQLQPDHADAHNNYASGLVDQGKFETAIEHYRQAIHYSLDHANAHLNLGIVLLLLGDLKQGFEEYHWRWQSRQCSSLRYPNALWDGSDLQGKVILLTAEQGYGDTIQFARYASLVAQRGGHVVIACQKPLLRLLNTIPGIDRCVDRENVDVQTNVHAPLLDLPLLLGTTLENIPGDVPYLSPASDFKLPVVDRSLNASDHQGTPGAHPPFKVGIVWAANPDSSTSGRRSCALDQFLALLELPGVALYSLQKNPSEADLVRLAAQATVQDLHTQLHDFADTAAAIAQLDLVISVDTAVAHLAGALGKPVWTLLANVADWRWLRDRDNTPWYPTMRLFRQEQDGDWDGVFERVAEALRSVVGQQAEGAGEVGGAEGAEEVPILPAPQPASPSDSPFQLKTPSPHTPHPTPHTPSPLPPNGFNRLQVCRHGTFLYNRNDLYIGRSLELYGEWSEGEVALFQPLIRAGDVVVEVGANIGTHTVFFAKAVGAQGSVLAIEPQRIVYQTLCANLALNSLTNVHGYAIALGEAPGFAQIPALDYHQLNNYGGVSLSQHDRSQKAAGEQAVGERVQIATLDSFALPQCRLLKIDVEGMELAALKGATETIQRCQPILYLENDRQDKAAALIQYLVELGYELYWHCPPIYNPNNFLQNPQNVFGNTISVNMLGLLPGHRLAIEGLERVTVAKAIV</sequence>
<evidence type="ECO:0000313" key="7">
    <source>
        <dbReference type="EMBL" id="PSB32470.1"/>
    </source>
</evidence>
<dbReference type="EMBL" id="PVWK01000027">
    <property type="protein sequence ID" value="PSB32470.1"/>
    <property type="molecule type" value="Genomic_DNA"/>
</dbReference>
<dbReference type="InterPro" id="IPR002201">
    <property type="entry name" value="Glyco_trans_9"/>
</dbReference>
<gene>
    <name evidence="7" type="ORF">C7B82_05620</name>
</gene>
<dbReference type="Gene3D" id="1.25.40.10">
    <property type="entry name" value="Tetratricopeptide repeat domain"/>
    <property type="match status" value="7"/>
</dbReference>
<feature type="repeat" description="TPR" evidence="4">
    <location>
        <begin position="144"/>
        <end position="177"/>
    </location>
</feature>
<organism evidence="7 8">
    <name type="scientific">Stenomitos frigidus ULC18</name>
    <dbReference type="NCBI Taxonomy" id="2107698"/>
    <lineage>
        <taxon>Bacteria</taxon>
        <taxon>Bacillati</taxon>
        <taxon>Cyanobacteriota</taxon>
        <taxon>Cyanophyceae</taxon>
        <taxon>Leptolyngbyales</taxon>
        <taxon>Leptolyngbyaceae</taxon>
        <taxon>Stenomitos</taxon>
    </lineage>
</organism>
<name>A0A2T1EI82_9CYAN</name>
<evidence type="ECO:0000256" key="1">
    <source>
        <dbReference type="ARBA" id="ARBA00004922"/>
    </source>
</evidence>
<dbReference type="Gene3D" id="3.40.50.150">
    <property type="entry name" value="Vaccinia Virus protein VP39"/>
    <property type="match status" value="1"/>
</dbReference>
<dbReference type="InterPro" id="IPR019734">
    <property type="entry name" value="TPR_rpt"/>
</dbReference>
<comment type="caution">
    <text evidence="7">The sequence shown here is derived from an EMBL/GenBank/DDBJ whole genome shotgun (WGS) entry which is preliminary data.</text>
</comment>
<reference evidence="8" key="1">
    <citation type="submission" date="2018-02" db="EMBL/GenBank/DDBJ databases">
        <authorList>
            <person name="Moore K."/>
            <person name="Momper L."/>
        </authorList>
    </citation>
    <scope>NUCLEOTIDE SEQUENCE [LARGE SCALE GENOMIC DNA]</scope>
    <source>
        <strain evidence="8">ULC18</strain>
    </source>
</reference>
<dbReference type="PROSITE" id="PS50293">
    <property type="entry name" value="TPR_REGION"/>
    <property type="match status" value="6"/>
</dbReference>
<feature type="domain" description="Methyltransferase FkbM" evidence="6">
    <location>
        <begin position="775"/>
        <end position="939"/>
    </location>
</feature>
<dbReference type="OrthoDB" id="479590at2"/>
<dbReference type="GO" id="GO:0016757">
    <property type="term" value="F:glycosyltransferase activity"/>
    <property type="evidence" value="ECO:0007669"/>
    <property type="project" value="UniProtKB-KW"/>
</dbReference>
<keyword evidence="8" id="KW-1185">Reference proteome</keyword>
<dbReference type="Proteomes" id="UP000239576">
    <property type="component" value="Unassembled WGS sequence"/>
</dbReference>
<dbReference type="SUPFAM" id="SSF48452">
    <property type="entry name" value="TPR-like"/>
    <property type="match status" value="3"/>
</dbReference>
<feature type="repeat" description="TPR" evidence="4">
    <location>
        <begin position="212"/>
        <end position="245"/>
    </location>
</feature>
<dbReference type="InterPro" id="IPR051939">
    <property type="entry name" value="Glycosyltr_41/O-GlcNAc_trsf"/>
</dbReference>
<evidence type="ECO:0000256" key="3">
    <source>
        <dbReference type="ARBA" id="ARBA00022679"/>
    </source>
</evidence>
<dbReference type="Pfam" id="PF13414">
    <property type="entry name" value="TPR_11"/>
    <property type="match status" value="2"/>
</dbReference>
<feature type="repeat" description="TPR" evidence="4">
    <location>
        <begin position="246"/>
        <end position="279"/>
    </location>
</feature>
<dbReference type="Pfam" id="PF05050">
    <property type="entry name" value="Methyltransf_21"/>
    <property type="match status" value="1"/>
</dbReference>
<evidence type="ECO:0000256" key="4">
    <source>
        <dbReference type="PROSITE-ProRule" id="PRU00339"/>
    </source>
</evidence>
<dbReference type="RefSeq" id="WP_106255333.1">
    <property type="nucleotide sequence ID" value="NZ_CAWNSW010000015.1"/>
</dbReference>
<reference evidence="7 8" key="2">
    <citation type="submission" date="2018-03" db="EMBL/GenBank/DDBJ databases">
        <title>The ancient ancestry and fast evolution of plastids.</title>
        <authorList>
            <person name="Moore K.R."/>
            <person name="Magnabosco C."/>
            <person name="Momper L."/>
            <person name="Gold D.A."/>
            <person name="Bosak T."/>
            <person name="Fournier G.P."/>
        </authorList>
    </citation>
    <scope>NUCLEOTIDE SEQUENCE [LARGE SCALE GENOMIC DNA]</scope>
    <source>
        <strain evidence="7 8">ULC18</strain>
    </source>
</reference>
<feature type="repeat" description="TPR" evidence="4">
    <location>
        <begin position="110"/>
        <end position="143"/>
    </location>
</feature>
<evidence type="ECO:0000313" key="8">
    <source>
        <dbReference type="Proteomes" id="UP000239576"/>
    </source>
</evidence>
<dbReference type="InterPro" id="IPR029063">
    <property type="entry name" value="SAM-dependent_MTases_sf"/>
</dbReference>
<dbReference type="SMART" id="SM00028">
    <property type="entry name" value="TPR"/>
    <property type="match status" value="9"/>
</dbReference>
<evidence type="ECO:0000259" key="6">
    <source>
        <dbReference type="Pfam" id="PF05050"/>
    </source>
</evidence>
<dbReference type="SUPFAM" id="SSF53756">
    <property type="entry name" value="UDP-Glycosyltransferase/glycogen phosphorylase"/>
    <property type="match status" value="1"/>
</dbReference>
<dbReference type="PANTHER" id="PTHR44835:SF1">
    <property type="entry name" value="PROTEIN O-GLCNAC TRANSFERASE"/>
    <property type="match status" value="1"/>
</dbReference>
<feature type="repeat" description="TPR" evidence="4">
    <location>
        <begin position="178"/>
        <end position="211"/>
    </location>
</feature>
<feature type="region of interest" description="Disordered" evidence="5">
    <location>
        <begin position="685"/>
        <end position="724"/>
    </location>
</feature>
<feature type="compositionally biased region" description="Pro residues" evidence="5">
    <location>
        <begin position="707"/>
        <end position="722"/>
    </location>
</feature>
<comment type="pathway">
    <text evidence="1">Protein modification; protein glycosylation.</text>
</comment>
<dbReference type="Gene3D" id="3.40.50.2000">
    <property type="entry name" value="Glycogen Phosphorylase B"/>
    <property type="match status" value="1"/>
</dbReference>
<keyword evidence="4" id="KW-0802">TPR repeat</keyword>
<accession>A0A2T1EI82</accession>
<keyword evidence="2" id="KW-0328">Glycosyltransferase</keyword>
<dbReference type="Pfam" id="PF01075">
    <property type="entry name" value="Glyco_transf_9"/>
    <property type="match status" value="1"/>
</dbReference>
<dbReference type="PROSITE" id="PS50005">
    <property type="entry name" value="TPR"/>
    <property type="match status" value="8"/>
</dbReference>
<proteinExistence type="predicted"/>
<evidence type="ECO:0000256" key="5">
    <source>
        <dbReference type="SAM" id="MobiDB-lite"/>
    </source>
</evidence>
<dbReference type="SUPFAM" id="SSF53335">
    <property type="entry name" value="S-adenosyl-L-methionine-dependent methyltransferases"/>
    <property type="match status" value="1"/>
</dbReference>
<feature type="repeat" description="TPR" evidence="4">
    <location>
        <begin position="314"/>
        <end position="347"/>
    </location>
</feature>
<feature type="repeat" description="TPR" evidence="4">
    <location>
        <begin position="76"/>
        <end position="109"/>
    </location>
</feature>